<evidence type="ECO:0000313" key="2">
    <source>
        <dbReference type="EMBL" id="MEK9501276.1"/>
    </source>
</evidence>
<dbReference type="InterPro" id="IPR015943">
    <property type="entry name" value="WD40/YVTN_repeat-like_dom_sf"/>
</dbReference>
<dbReference type="PANTHER" id="PTHR47197:SF3">
    <property type="entry name" value="DIHYDRO-HEME D1 DEHYDROGENASE"/>
    <property type="match status" value="1"/>
</dbReference>
<dbReference type="InterPro" id="IPR051200">
    <property type="entry name" value="Host-pathogen_enzymatic-act"/>
</dbReference>
<gene>
    <name evidence="2" type="ORF">WI372_09825</name>
</gene>
<proteinExistence type="predicted"/>
<dbReference type="RefSeq" id="WP_405277484.1">
    <property type="nucleotide sequence ID" value="NZ_JBBHLI010000004.1"/>
</dbReference>
<feature type="signal peptide" evidence="1">
    <location>
        <begin position="1"/>
        <end position="24"/>
    </location>
</feature>
<evidence type="ECO:0000256" key="1">
    <source>
        <dbReference type="SAM" id="SignalP"/>
    </source>
</evidence>
<accession>A0ABU9E9R5</accession>
<dbReference type="Proteomes" id="UP001484239">
    <property type="component" value="Unassembled WGS sequence"/>
</dbReference>
<dbReference type="InterPro" id="IPR011048">
    <property type="entry name" value="Haem_d1_sf"/>
</dbReference>
<protein>
    <submittedName>
        <fullName evidence="2">YncE family protein</fullName>
    </submittedName>
</protein>
<name>A0ABU9E9R5_9BACT</name>
<dbReference type="Gene3D" id="2.130.10.10">
    <property type="entry name" value="YVTN repeat-like/Quinoprotein amine dehydrogenase"/>
    <property type="match status" value="2"/>
</dbReference>
<dbReference type="PROSITE" id="PS51257">
    <property type="entry name" value="PROKAR_LIPOPROTEIN"/>
    <property type="match status" value="1"/>
</dbReference>
<comment type="caution">
    <text evidence="2">The sequence shown here is derived from an EMBL/GenBank/DDBJ whole genome shotgun (WGS) entry which is preliminary data.</text>
</comment>
<feature type="chain" id="PRO_5046317091" evidence="1">
    <location>
        <begin position="25"/>
        <end position="402"/>
    </location>
</feature>
<sequence length="402" mass="42328">MTAPIRSGSLLALLMAAGCGGAPAGGAAAPSPTAGAAASSDAVYYAYVGAESADLMHRVRLGPDGASIDRTIPVGELAVENEGPHGFATSPDGRFIYMTTGHGVPDGKLWKFDAGADTLVADPILLGWFPATMDLTPDGLYALIVNFNLHGEMVPSTVSVVYTPDMIEVDQIETCVMPHGLRMEPSGVFAYSNCMMDDLMVEIDTRTFEVSRRFSVAVGEEGPAESMAMDHSAMGMDHSSMEMGGMQGMSMDPSCSPTWAEPSADGTMVYVACNKGDRILEVDRAEWSLKRVFETGRGPYNLDVTPDGRLLVATLKQGAGVEFFDLESGASLGSVPSTTTVTHGVVISPDSRYAFVSVEGVGAEPGKVDIYDLADLEQVASLEVGQQAGGITFWKMEPAPSN</sequence>
<reference evidence="2 3" key="1">
    <citation type="submission" date="2024-02" db="EMBL/GenBank/DDBJ databases">
        <title>A novel Gemmatimonadota bacterium.</title>
        <authorList>
            <person name="Du Z.-J."/>
            <person name="Ye Y.-Q."/>
        </authorList>
    </citation>
    <scope>NUCLEOTIDE SEQUENCE [LARGE SCALE GENOMIC DNA]</scope>
    <source>
        <strain evidence="2 3">DH-20</strain>
    </source>
</reference>
<evidence type="ECO:0000313" key="3">
    <source>
        <dbReference type="Proteomes" id="UP001484239"/>
    </source>
</evidence>
<keyword evidence="1" id="KW-0732">Signal</keyword>
<dbReference type="EMBL" id="JBBHLI010000004">
    <property type="protein sequence ID" value="MEK9501276.1"/>
    <property type="molecule type" value="Genomic_DNA"/>
</dbReference>
<dbReference type="PANTHER" id="PTHR47197">
    <property type="entry name" value="PROTEIN NIRF"/>
    <property type="match status" value="1"/>
</dbReference>
<keyword evidence="3" id="KW-1185">Reference proteome</keyword>
<organism evidence="2 3">
    <name type="scientific">Gaopeijia maritima</name>
    <dbReference type="NCBI Taxonomy" id="3119007"/>
    <lineage>
        <taxon>Bacteria</taxon>
        <taxon>Pseudomonadati</taxon>
        <taxon>Gemmatimonadota</taxon>
        <taxon>Longimicrobiia</taxon>
        <taxon>Gaopeijiales</taxon>
        <taxon>Gaopeijiaceae</taxon>
        <taxon>Gaopeijia</taxon>
    </lineage>
</organism>
<dbReference type="SUPFAM" id="SSF51004">
    <property type="entry name" value="C-terminal (heme d1) domain of cytochrome cd1-nitrite reductase"/>
    <property type="match status" value="1"/>
</dbReference>